<dbReference type="GO" id="GO:0006950">
    <property type="term" value="P:response to stress"/>
    <property type="evidence" value="ECO:0007669"/>
    <property type="project" value="UniProtKB-ARBA"/>
</dbReference>
<dbReference type="InterPro" id="IPR013766">
    <property type="entry name" value="Thioredoxin_domain"/>
</dbReference>
<dbReference type="InterPro" id="IPR017937">
    <property type="entry name" value="Thioredoxin_CS"/>
</dbReference>
<dbReference type="Gene3D" id="1.25.40.10">
    <property type="entry name" value="Tetratricopeptide repeat domain"/>
    <property type="match status" value="2"/>
</dbReference>
<dbReference type="PANTHER" id="PTHR45663:SF11">
    <property type="entry name" value="GEO12009P1"/>
    <property type="match status" value="1"/>
</dbReference>
<dbReference type="PROSITE" id="PS00194">
    <property type="entry name" value="THIOREDOXIN_1"/>
    <property type="match status" value="1"/>
</dbReference>
<evidence type="ECO:0000256" key="2">
    <source>
        <dbReference type="ARBA" id="ARBA00022448"/>
    </source>
</evidence>
<keyword evidence="5" id="KW-0676">Redox-active center</keyword>
<dbReference type="AlphaFoldDB" id="A0A1J1LRE1"/>
<name>A0A1J1LRE1_9CYAN</name>
<dbReference type="Pfam" id="PF14561">
    <property type="entry name" value="TPR_20"/>
    <property type="match status" value="1"/>
</dbReference>
<sequence>MGYAIDVNQSNFEQEVIKVSYKSPVFVDFYATWCGPCQILKPILEKLVNEYDFILAKIDIDQNPELASQYGVEGVPDVRIVLQGEMQPGFVGALTEAQIRQTLSQFNLKSNFDQDLEALKTAITQKNFPTAKQLLDQLFSHYPNRLEVVLEAANFLIVLNQLENAEKLLNTIGEDQRDFFPKAQALKQLIQLKTDATASGESQLEQNYAKACQLTLAEDYAEALSLFLEIVSTDRKYKEDGARKAMLTIFNLLGDDHPLTQKYRKQLMLQLY</sequence>
<dbReference type="SUPFAM" id="SSF48452">
    <property type="entry name" value="TPR-like"/>
    <property type="match status" value="1"/>
</dbReference>
<organism evidence="7 8">
    <name type="scientific">Planktothrix tepida PCC 9214</name>
    <dbReference type="NCBI Taxonomy" id="671072"/>
    <lineage>
        <taxon>Bacteria</taxon>
        <taxon>Bacillati</taxon>
        <taxon>Cyanobacteriota</taxon>
        <taxon>Cyanophyceae</taxon>
        <taxon>Oscillatoriophycideae</taxon>
        <taxon>Oscillatoriales</taxon>
        <taxon>Microcoleaceae</taxon>
        <taxon>Planktothrix</taxon>
    </lineage>
</organism>
<evidence type="ECO:0000256" key="5">
    <source>
        <dbReference type="ARBA" id="ARBA00023284"/>
    </source>
</evidence>
<reference evidence="8" key="1">
    <citation type="submission" date="2015-10" db="EMBL/GenBank/DDBJ databases">
        <authorList>
            <person name="Regsiter A."/>
            <person name="william w."/>
        </authorList>
    </citation>
    <scope>NUCLEOTIDE SEQUENCE [LARGE SCALE GENOMIC DNA]</scope>
</reference>
<dbReference type="SUPFAM" id="SSF52833">
    <property type="entry name" value="Thioredoxin-like"/>
    <property type="match status" value="1"/>
</dbReference>
<evidence type="ECO:0000259" key="6">
    <source>
        <dbReference type="PROSITE" id="PS51352"/>
    </source>
</evidence>
<dbReference type="Gene3D" id="3.40.30.10">
    <property type="entry name" value="Glutaredoxin"/>
    <property type="match status" value="1"/>
</dbReference>
<evidence type="ECO:0000313" key="7">
    <source>
        <dbReference type="EMBL" id="CUR35155.1"/>
    </source>
</evidence>
<accession>A0A1J1LRE1</accession>
<dbReference type="GO" id="GO:0005737">
    <property type="term" value="C:cytoplasm"/>
    <property type="evidence" value="ECO:0007669"/>
    <property type="project" value="TreeGrafter"/>
</dbReference>
<dbReference type="CDD" id="cd02947">
    <property type="entry name" value="TRX_family"/>
    <property type="match status" value="1"/>
</dbReference>
<comment type="similarity">
    <text evidence="1">Belongs to the thioredoxin family.</text>
</comment>
<keyword evidence="2" id="KW-0813">Transport</keyword>
<dbReference type="Proteomes" id="UP000184315">
    <property type="component" value="Unassembled WGS sequence"/>
</dbReference>
<dbReference type="Pfam" id="PF00085">
    <property type="entry name" value="Thioredoxin"/>
    <property type="match status" value="1"/>
</dbReference>
<keyword evidence="8" id="KW-1185">Reference proteome</keyword>
<evidence type="ECO:0000256" key="1">
    <source>
        <dbReference type="ARBA" id="ARBA00008987"/>
    </source>
</evidence>
<dbReference type="InterPro" id="IPR011990">
    <property type="entry name" value="TPR-like_helical_dom_sf"/>
</dbReference>
<evidence type="ECO:0000256" key="3">
    <source>
        <dbReference type="ARBA" id="ARBA00022982"/>
    </source>
</evidence>
<dbReference type="OrthoDB" id="9790390at2"/>
<evidence type="ECO:0000313" key="8">
    <source>
        <dbReference type="Proteomes" id="UP000184315"/>
    </source>
</evidence>
<evidence type="ECO:0000256" key="4">
    <source>
        <dbReference type="ARBA" id="ARBA00023157"/>
    </source>
</evidence>
<dbReference type="RefSeq" id="WP_072722121.1">
    <property type="nucleotide sequence ID" value="NZ_LN889813.1"/>
</dbReference>
<keyword evidence="4" id="KW-1015">Disulfide bond</keyword>
<dbReference type="GO" id="GO:0015035">
    <property type="term" value="F:protein-disulfide reductase activity"/>
    <property type="evidence" value="ECO:0007669"/>
    <property type="project" value="TreeGrafter"/>
</dbReference>
<dbReference type="EMBL" id="CZDF01000172">
    <property type="protein sequence ID" value="CUR35155.1"/>
    <property type="molecule type" value="Genomic_DNA"/>
</dbReference>
<feature type="domain" description="Thioredoxin" evidence="6">
    <location>
        <begin position="1"/>
        <end position="108"/>
    </location>
</feature>
<dbReference type="STRING" id="671072.PL9214650594"/>
<keyword evidence="3" id="KW-0249">Electron transport</keyword>
<gene>
    <name evidence="7" type="ORF">PL9214650594</name>
</gene>
<dbReference type="PROSITE" id="PS51352">
    <property type="entry name" value="THIOREDOXIN_2"/>
    <property type="match status" value="1"/>
</dbReference>
<dbReference type="PANTHER" id="PTHR45663">
    <property type="entry name" value="GEO12009P1"/>
    <property type="match status" value="1"/>
</dbReference>
<protein>
    <submittedName>
        <fullName evidence="7">Thioredoxin domain protein</fullName>
    </submittedName>
</protein>
<dbReference type="InterPro" id="IPR036249">
    <property type="entry name" value="Thioredoxin-like_sf"/>
</dbReference>
<proteinExistence type="inferred from homology"/>